<reference evidence="1" key="1">
    <citation type="submission" date="2020-11" db="EMBL/GenBank/DDBJ databases">
        <authorList>
            <person name="Tran Van P."/>
        </authorList>
    </citation>
    <scope>NUCLEOTIDE SEQUENCE</scope>
</reference>
<name>A0A7R9QUW2_9ACAR</name>
<accession>A0A7R9QUW2</accession>
<keyword evidence="2" id="KW-1185">Reference proteome</keyword>
<dbReference type="EMBL" id="OC930490">
    <property type="protein sequence ID" value="CAD7658713.1"/>
    <property type="molecule type" value="Genomic_DNA"/>
</dbReference>
<evidence type="ECO:0000313" key="2">
    <source>
        <dbReference type="Proteomes" id="UP000728032"/>
    </source>
</evidence>
<gene>
    <name evidence="1" type="ORF">ONB1V03_LOCUS15333</name>
</gene>
<sequence length="177" mass="20351">MASQGASPGKISLPNCMSANSLLSHTTPVHCYPGIVRTYCAHYRASNRQENIMIKDLKLIFGIISTIVVILTSVSIEIKDDEQHLQHRHYGPDTDRKDWYPLGRDLNKFQHRLRRATQLLMFKASDERDSKYHKNADKVVKVVKEVTKEIKDLNRNTKVYKQPGIKQKSNYCAKVVQ</sequence>
<protein>
    <submittedName>
        <fullName evidence="1">Uncharacterized protein</fullName>
    </submittedName>
</protein>
<dbReference type="EMBL" id="CAJPVJ010015665">
    <property type="protein sequence ID" value="CAG2175899.1"/>
    <property type="molecule type" value="Genomic_DNA"/>
</dbReference>
<dbReference type="Proteomes" id="UP000728032">
    <property type="component" value="Unassembled WGS sequence"/>
</dbReference>
<proteinExistence type="predicted"/>
<dbReference type="AlphaFoldDB" id="A0A7R9QUW2"/>
<evidence type="ECO:0000313" key="1">
    <source>
        <dbReference type="EMBL" id="CAD7658713.1"/>
    </source>
</evidence>
<organism evidence="1">
    <name type="scientific">Oppiella nova</name>
    <dbReference type="NCBI Taxonomy" id="334625"/>
    <lineage>
        <taxon>Eukaryota</taxon>
        <taxon>Metazoa</taxon>
        <taxon>Ecdysozoa</taxon>
        <taxon>Arthropoda</taxon>
        <taxon>Chelicerata</taxon>
        <taxon>Arachnida</taxon>
        <taxon>Acari</taxon>
        <taxon>Acariformes</taxon>
        <taxon>Sarcoptiformes</taxon>
        <taxon>Oribatida</taxon>
        <taxon>Brachypylina</taxon>
        <taxon>Oppioidea</taxon>
        <taxon>Oppiidae</taxon>
        <taxon>Oppiella</taxon>
    </lineage>
</organism>